<dbReference type="AlphaFoldDB" id="A0A5B6UXS4"/>
<keyword evidence="2" id="KW-1185">Reference proteome</keyword>
<evidence type="ECO:0000313" key="1">
    <source>
        <dbReference type="EMBL" id="KAA3461556.1"/>
    </source>
</evidence>
<proteinExistence type="predicted"/>
<organism evidence="1 2">
    <name type="scientific">Gossypium australe</name>
    <dbReference type="NCBI Taxonomy" id="47621"/>
    <lineage>
        <taxon>Eukaryota</taxon>
        <taxon>Viridiplantae</taxon>
        <taxon>Streptophyta</taxon>
        <taxon>Embryophyta</taxon>
        <taxon>Tracheophyta</taxon>
        <taxon>Spermatophyta</taxon>
        <taxon>Magnoliopsida</taxon>
        <taxon>eudicotyledons</taxon>
        <taxon>Gunneridae</taxon>
        <taxon>Pentapetalae</taxon>
        <taxon>rosids</taxon>
        <taxon>malvids</taxon>
        <taxon>Malvales</taxon>
        <taxon>Malvaceae</taxon>
        <taxon>Malvoideae</taxon>
        <taxon>Gossypium</taxon>
    </lineage>
</organism>
<evidence type="ECO:0000313" key="2">
    <source>
        <dbReference type="Proteomes" id="UP000325315"/>
    </source>
</evidence>
<dbReference type="Proteomes" id="UP000325315">
    <property type="component" value="Unassembled WGS sequence"/>
</dbReference>
<name>A0A5B6UXS4_9ROSI</name>
<gene>
    <name evidence="1" type="ORF">EPI10_028118</name>
</gene>
<protein>
    <submittedName>
        <fullName evidence="1">Uncharacterized protein</fullName>
    </submittedName>
</protein>
<reference evidence="1" key="1">
    <citation type="submission" date="2019-08" db="EMBL/GenBank/DDBJ databases">
        <authorList>
            <person name="Liu F."/>
        </authorList>
    </citation>
    <scope>NUCLEOTIDE SEQUENCE [LARGE SCALE GENOMIC DNA]</scope>
    <source>
        <strain evidence="1">PA1801</strain>
        <tissue evidence="1">Leaf</tissue>
    </source>
</reference>
<dbReference type="EMBL" id="SMMG02000009">
    <property type="protein sequence ID" value="KAA3461556.1"/>
    <property type="molecule type" value="Genomic_DNA"/>
</dbReference>
<sequence length="67" mass="7765">MAPTPLYWIELSEKKLLGTDFILETKEKVKPDISYCDELVKILARKVKELRNKCIALVKIFLASPWS</sequence>
<accession>A0A5B6UXS4</accession>
<comment type="caution">
    <text evidence="1">The sequence shown here is derived from an EMBL/GenBank/DDBJ whole genome shotgun (WGS) entry which is preliminary data.</text>
</comment>